<dbReference type="STRING" id="192904.SAMN04488514_104205"/>
<dbReference type="Pfam" id="PF09990">
    <property type="entry name" value="DUF2231"/>
    <property type="match status" value="1"/>
</dbReference>
<evidence type="ECO:0000256" key="2">
    <source>
        <dbReference type="ARBA" id="ARBA00022723"/>
    </source>
</evidence>
<evidence type="ECO:0000256" key="3">
    <source>
        <dbReference type="ARBA" id="ARBA00023004"/>
    </source>
</evidence>
<dbReference type="OrthoDB" id="1099022at2"/>
<gene>
    <name evidence="7" type="ORF">SAMN04488514_104205</name>
</gene>
<dbReference type="PANTHER" id="PTHR35889">
    <property type="entry name" value="CYCLOINULO-OLIGOSACCHARIDE FRUCTANOTRANSFERASE-RELATED"/>
    <property type="match status" value="1"/>
</dbReference>
<evidence type="ECO:0000256" key="1">
    <source>
        <dbReference type="ARBA" id="ARBA00022617"/>
    </source>
</evidence>
<dbReference type="InterPro" id="IPR011429">
    <property type="entry name" value="Cyt_c_Planctomycete-type"/>
</dbReference>
<dbReference type="Pfam" id="PF07635">
    <property type="entry name" value="PSCyt1"/>
    <property type="match status" value="1"/>
</dbReference>
<keyword evidence="3 4" id="KW-0408">Iron</keyword>
<dbReference type="EMBL" id="FNGV01000004">
    <property type="protein sequence ID" value="SDM03499.1"/>
    <property type="molecule type" value="Genomic_DNA"/>
</dbReference>
<feature type="domain" description="Cytochrome c" evidence="6">
    <location>
        <begin position="171"/>
        <end position="262"/>
    </location>
</feature>
<protein>
    <submittedName>
        <fullName evidence="7">Uncharacterized membrane protein</fullName>
    </submittedName>
</protein>
<dbReference type="GO" id="GO:0009055">
    <property type="term" value="F:electron transfer activity"/>
    <property type="evidence" value="ECO:0007669"/>
    <property type="project" value="InterPro"/>
</dbReference>
<keyword evidence="5" id="KW-0812">Transmembrane</keyword>
<dbReference type="GO" id="GO:0020037">
    <property type="term" value="F:heme binding"/>
    <property type="evidence" value="ECO:0007669"/>
    <property type="project" value="InterPro"/>
</dbReference>
<dbReference type="InterPro" id="IPR009056">
    <property type="entry name" value="Cyt_c-like_dom"/>
</dbReference>
<dbReference type="GO" id="GO:0046872">
    <property type="term" value="F:metal ion binding"/>
    <property type="evidence" value="ECO:0007669"/>
    <property type="project" value="UniProtKB-KW"/>
</dbReference>
<dbReference type="PROSITE" id="PS51007">
    <property type="entry name" value="CYTC"/>
    <property type="match status" value="1"/>
</dbReference>
<dbReference type="InterPro" id="IPR036909">
    <property type="entry name" value="Cyt_c-like_dom_sf"/>
</dbReference>
<proteinExistence type="predicted"/>
<dbReference type="Gene3D" id="3.80.10.10">
    <property type="entry name" value="Ribonuclease Inhibitor"/>
    <property type="match status" value="1"/>
</dbReference>
<keyword evidence="5" id="KW-1133">Transmembrane helix</keyword>
<evidence type="ECO:0000256" key="4">
    <source>
        <dbReference type="PROSITE-ProRule" id="PRU00433"/>
    </source>
</evidence>
<keyword evidence="2 4" id="KW-0479">Metal-binding</keyword>
<keyword evidence="1 4" id="KW-0349">Heme</keyword>
<sequence>MIALEFSTFLGRFHPLFVHLPIGFLLLAILLEWYQAITKKKRKSRLIAFAWLLGAVSAFAAALCGWFLGESGSYQDDSLFVHRWLGIALVVVAFIGWRIKYKSDNFSNVVHNGINIVLLLMLTIEGHKGGNLTHGENYLVEYAPAPIQNMLGVVQREEKLPQLSSPDSVTVYADMIHPILETKCISCHSDEVQRGGLNLATPELLQEGGENGPVVEASQPTESELFRRVTLPQKNTKYMPPKGEPMTYDEIKVMEWWIAQGAPFDKKLSDLEIPNTIKPTILRLYGLDTEPKPWYETVQLAPLDSTQIENLRSVGFSVRTLGGKNPLLDVKYSNTDLTKEQLMELDKVKEHITWLSLASSNVEDEWLSIVGNFENLTRLQLEKTDITDKGVGMLSNLSHIETLNLYGTKVTDSCLADLEKMEGLKRVYLWRTGVSPEDAKKLQEEKAELQVIGGKT</sequence>
<organism evidence="7 8">
    <name type="scientific">Kriegella aquimaris</name>
    <dbReference type="NCBI Taxonomy" id="192904"/>
    <lineage>
        <taxon>Bacteria</taxon>
        <taxon>Pseudomonadati</taxon>
        <taxon>Bacteroidota</taxon>
        <taxon>Flavobacteriia</taxon>
        <taxon>Flavobacteriales</taxon>
        <taxon>Flavobacteriaceae</taxon>
        <taxon>Kriegella</taxon>
    </lineage>
</organism>
<evidence type="ECO:0000259" key="6">
    <source>
        <dbReference type="PROSITE" id="PS51007"/>
    </source>
</evidence>
<feature type="transmembrane region" description="Helical" evidence="5">
    <location>
        <begin position="46"/>
        <end position="68"/>
    </location>
</feature>
<dbReference type="SUPFAM" id="SSF46626">
    <property type="entry name" value="Cytochrome c"/>
    <property type="match status" value="1"/>
</dbReference>
<keyword evidence="5" id="KW-0472">Membrane</keyword>
<dbReference type="RefSeq" id="WP_089888625.1">
    <property type="nucleotide sequence ID" value="NZ_FNGV01000004.1"/>
</dbReference>
<reference evidence="7 8" key="1">
    <citation type="submission" date="2016-10" db="EMBL/GenBank/DDBJ databases">
        <authorList>
            <person name="de Groot N.N."/>
        </authorList>
    </citation>
    <scope>NUCLEOTIDE SEQUENCE [LARGE SCALE GENOMIC DNA]</scope>
    <source>
        <strain evidence="7 8">DSM 19886</strain>
    </source>
</reference>
<evidence type="ECO:0000313" key="7">
    <source>
        <dbReference type="EMBL" id="SDM03499.1"/>
    </source>
</evidence>
<dbReference type="PANTHER" id="PTHR35889:SF3">
    <property type="entry name" value="F-BOX DOMAIN-CONTAINING PROTEIN"/>
    <property type="match status" value="1"/>
</dbReference>
<feature type="transmembrane region" description="Helical" evidence="5">
    <location>
        <begin position="16"/>
        <end position="34"/>
    </location>
</feature>
<evidence type="ECO:0000256" key="5">
    <source>
        <dbReference type="SAM" id="Phobius"/>
    </source>
</evidence>
<dbReference type="AlphaFoldDB" id="A0A1G9PXJ6"/>
<accession>A0A1G9PXJ6</accession>
<dbReference type="SUPFAM" id="SSF52047">
    <property type="entry name" value="RNI-like"/>
    <property type="match status" value="1"/>
</dbReference>
<keyword evidence="8" id="KW-1185">Reference proteome</keyword>
<evidence type="ECO:0000313" key="8">
    <source>
        <dbReference type="Proteomes" id="UP000199440"/>
    </source>
</evidence>
<dbReference type="Proteomes" id="UP000199440">
    <property type="component" value="Unassembled WGS sequence"/>
</dbReference>
<dbReference type="InterPro" id="IPR019251">
    <property type="entry name" value="DUF2231_TM"/>
</dbReference>
<dbReference type="InterPro" id="IPR032675">
    <property type="entry name" value="LRR_dom_sf"/>
</dbReference>
<feature type="transmembrane region" description="Helical" evidence="5">
    <location>
        <begin position="80"/>
        <end position="97"/>
    </location>
</feature>
<name>A0A1G9PXJ6_9FLAO</name>